<dbReference type="InterPro" id="IPR020846">
    <property type="entry name" value="MFS_dom"/>
</dbReference>
<dbReference type="CDD" id="cd17502">
    <property type="entry name" value="MFS_Azr1_MDR_like"/>
    <property type="match status" value="1"/>
</dbReference>
<feature type="transmembrane region" description="Helical" evidence="7">
    <location>
        <begin position="155"/>
        <end position="176"/>
    </location>
</feature>
<evidence type="ECO:0000256" key="2">
    <source>
        <dbReference type="ARBA" id="ARBA00022448"/>
    </source>
</evidence>
<feature type="transmembrane region" description="Helical" evidence="7">
    <location>
        <begin position="423"/>
        <end position="443"/>
    </location>
</feature>
<name>A0ABQ9NFU5_9PEZI</name>
<feature type="transmembrane region" description="Helical" evidence="7">
    <location>
        <begin position="455"/>
        <end position="474"/>
    </location>
</feature>
<evidence type="ECO:0000256" key="1">
    <source>
        <dbReference type="ARBA" id="ARBA00004141"/>
    </source>
</evidence>
<feature type="transmembrane region" description="Helical" evidence="7">
    <location>
        <begin position="100"/>
        <end position="118"/>
    </location>
</feature>
<evidence type="ECO:0000256" key="7">
    <source>
        <dbReference type="SAM" id="Phobius"/>
    </source>
</evidence>
<dbReference type="PANTHER" id="PTHR23501:SF177">
    <property type="entry name" value="MAJOR FACILITATOR SUPERFAMILY (MFS) PROFILE DOMAIN-CONTAINING PROTEIN-RELATED"/>
    <property type="match status" value="1"/>
</dbReference>
<dbReference type="Pfam" id="PF07690">
    <property type="entry name" value="MFS_1"/>
    <property type="match status" value="1"/>
</dbReference>
<evidence type="ECO:0000313" key="9">
    <source>
        <dbReference type="EMBL" id="KAJ9655672.1"/>
    </source>
</evidence>
<feature type="transmembrane region" description="Helical" evidence="7">
    <location>
        <begin position="62"/>
        <end position="88"/>
    </location>
</feature>
<feature type="transmembrane region" description="Helical" evidence="7">
    <location>
        <begin position="530"/>
        <end position="551"/>
    </location>
</feature>
<keyword evidence="2" id="KW-0813">Transport</keyword>
<keyword evidence="3 7" id="KW-0812">Transmembrane</keyword>
<feature type="transmembrane region" description="Helical" evidence="7">
    <location>
        <begin position="130"/>
        <end position="149"/>
    </location>
</feature>
<feature type="transmembrane region" description="Helical" evidence="7">
    <location>
        <begin position="369"/>
        <end position="387"/>
    </location>
</feature>
<comment type="subcellular location">
    <subcellularLocation>
        <location evidence="1">Membrane</location>
        <topology evidence="1">Multi-pass membrane protein</topology>
    </subcellularLocation>
</comment>
<evidence type="ECO:0000256" key="6">
    <source>
        <dbReference type="SAM" id="MobiDB-lite"/>
    </source>
</evidence>
<evidence type="ECO:0000256" key="4">
    <source>
        <dbReference type="ARBA" id="ARBA00022989"/>
    </source>
</evidence>
<gene>
    <name evidence="9" type="ORF">H2201_008752</name>
</gene>
<evidence type="ECO:0000313" key="10">
    <source>
        <dbReference type="Proteomes" id="UP001172684"/>
    </source>
</evidence>
<feature type="transmembrane region" description="Helical" evidence="7">
    <location>
        <begin position="394"/>
        <end position="411"/>
    </location>
</feature>
<keyword evidence="5 7" id="KW-0472">Membrane</keyword>
<dbReference type="SUPFAM" id="SSF103473">
    <property type="entry name" value="MFS general substrate transporter"/>
    <property type="match status" value="1"/>
</dbReference>
<dbReference type="InterPro" id="IPR001958">
    <property type="entry name" value="Tet-R_TetA/multi-R_MdtG-like"/>
</dbReference>
<feature type="region of interest" description="Disordered" evidence="6">
    <location>
        <begin position="1"/>
        <end position="46"/>
    </location>
</feature>
<feature type="transmembrane region" description="Helical" evidence="7">
    <location>
        <begin position="328"/>
        <end position="349"/>
    </location>
</feature>
<feature type="compositionally biased region" description="Basic and acidic residues" evidence="6">
    <location>
        <begin position="1"/>
        <end position="10"/>
    </location>
</feature>
<dbReference type="PRINTS" id="PR01035">
    <property type="entry name" value="TCRTETA"/>
</dbReference>
<feature type="transmembrane region" description="Helical" evidence="7">
    <location>
        <begin position="188"/>
        <end position="209"/>
    </location>
</feature>
<comment type="caution">
    <text evidence="9">The sequence shown here is derived from an EMBL/GenBank/DDBJ whole genome shotgun (WGS) entry which is preliminary data.</text>
</comment>
<organism evidence="9 10">
    <name type="scientific">Coniosporium apollinis</name>
    <dbReference type="NCBI Taxonomy" id="61459"/>
    <lineage>
        <taxon>Eukaryota</taxon>
        <taxon>Fungi</taxon>
        <taxon>Dikarya</taxon>
        <taxon>Ascomycota</taxon>
        <taxon>Pezizomycotina</taxon>
        <taxon>Dothideomycetes</taxon>
        <taxon>Dothideomycetes incertae sedis</taxon>
        <taxon>Coniosporium</taxon>
    </lineage>
</organism>
<evidence type="ECO:0000259" key="8">
    <source>
        <dbReference type="PROSITE" id="PS50850"/>
    </source>
</evidence>
<feature type="transmembrane region" description="Helical" evidence="7">
    <location>
        <begin position="259"/>
        <end position="279"/>
    </location>
</feature>
<dbReference type="Gene3D" id="1.20.1250.20">
    <property type="entry name" value="MFS general substrate transporter like domains"/>
    <property type="match status" value="1"/>
</dbReference>
<keyword evidence="4 7" id="KW-1133">Transmembrane helix</keyword>
<protein>
    <recommendedName>
        <fullName evidence="8">Major facilitator superfamily (MFS) profile domain-containing protein</fullName>
    </recommendedName>
</protein>
<dbReference type="InterPro" id="IPR011701">
    <property type="entry name" value="MFS"/>
</dbReference>
<dbReference type="PANTHER" id="PTHR23501">
    <property type="entry name" value="MAJOR FACILITATOR SUPERFAMILY"/>
    <property type="match status" value="1"/>
</dbReference>
<accession>A0ABQ9NFU5</accession>
<proteinExistence type="predicted"/>
<feature type="transmembrane region" description="Helical" evidence="7">
    <location>
        <begin position="285"/>
        <end position="308"/>
    </location>
</feature>
<sequence length="569" mass="59556">MPAEVMDPKEVYSVSLAPAQDDREKDRSSTTSSGSSNAQDQGAGGAPLQRVVSAPYPTPLKLVIILVGVALSVFLVALDMTIVATAIPKVTDEFHSLEDIGWYGSAFFITVAAFQSTWGKAYKYFPLKTVFLTAILVFEIGSLICAVAQDSKTLIVGRAVAGAGGAGVAAGAYTIISFSAPPEKVPALTGILGAIFSIASVAGPLLGGVFTDNLSWRWCFYINLPVGGASAAAIVVFFQTPERAKPVEATWREKILQMDFVGTFTLMGAVVCFLLAMQWGGVTKAWSSAHVIGTLVGFGLISIVFVALEIRLEERALIIPRLMKNKTLAFGFVFQVFNNGAFFVLLYYLPIYFQVVSGVSAAQSGVRNIPYILGLSLFSIVSGVAITITGEYQLLMIIGAVLNTIGAALVYTLDVGSPASKWIGYQIIGGIGTGLSIQIPIIVGQAVVPASDVSSVSALALFFQSLAAAVFISVSQSLFANRLIEAVKQNVQGLDPAIVVGTGATDLRKVIPAAQLAGAIESYMFGLQDAFTLAIALGGVAVLISVAVVVFDRRNLKAAKPAAGGAVSA</sequence>
<reference evidence="9" key="1">
    <citation type="submission" date="2022-10" db="EMBL/GenBank/DDBJ databases">
        <title>Culturing micro-colonial fungi from biological soil crusts in the Mojave desert and describing Neophaeococcomyces mojavensis, and introducing the new genera and species Taxawa tesnikishii.</title>
        <authorList>
            <person name="Kurbessoian T."/>
            <person name="Stajich J.E."/>
        </authorList>
    </citation>
    <scope>NUCLEOTIDE SEQUENCE</scope>
    <source>
        <strain evidence="9">TK_1</strain>
    </source>
</reference>
<dbReference type="InterPro" id="IPR036259">
    <property type="entry name" value="MFS_trans_sf"/>
</dbReference>
<evidence type="ECO:0000256" key="3">
    <source>
        <dbReference type="ARBA" id="ARBA00022692"/>
    </source>
</evidence>
<dbReference type="PROSITE" id="PS50850">
    <property type="entry name" value="MFS"/>
    <property type="match status" value="1"/>
</dbReference>
<evidence type="ECO:0000256" key="5">
    <source>
        <dbReference type="ARBA" id="ARBA00023136"/>
    </source>
</evidence>
<dbReference type="EMBL" id="JAPDRL010000157">
    <property type="protein sequence ID" value="KAJ9655672.1"/>
    <property type="molecule type" value="Genomic_DNA"/>
</dbReference>
<keyword evidence="10" id="KW-1185">Reference proteome</keyword>
<dbReference type="Gene3D" id="1.20.1720.10">
    <property type="entry name" value="Multidrug resistance protein D"/>
    <property type="match status" value="1"/>
</dbReference>
<feature type="domain" description="Major facilitator superfamily (MFS) profile" evidence="8">
    <location>
        <begin position="65"/>
        <end position="557"/>
    </location>
</feature>
<dbReference type="Proteomes" id="UP001172684">
    <property type="component" value="Unassembled WGS sequence"/>
</dbReference>